<reference evidence="1 2" key="1">
    <citation type="submission" date="2015-03" db="EMBL/GenBank/DDBJ databases">
        <authorList>
            <person name="Hassan Y."/>
            <person name="Lepp D."/>
            <person name="Li X.-Z."/>
            <person name="Zhou T."/>
        </authorList>
    </citation>
    <scope>NUCLEOTIDE SEQUENCE [LARGE SCALE GENOMIC DNA]</scope>
    <source>
        <strain evidence="1 2">IPL18</strain>
    </source>
</reference>
<proteinExistence type="predicted"/>
<keyword evidence="2" id="KW-1185">Reference proteome</keyword>
<gene>
    <name evidence="1" type="ORF">VE26_15875</name>
</gene>
<dbReference type="OrthoDB" id="9801870at2"/>
<dbReference type="InterPro" id="IPR036287">
    <property type="entry name" value="Rv1873-like_sf"/>
</dbReference>
<evidence type="ECO:0000313" key="1">
    <source>
        <dbReference type="EMBL" id="KKB08374.1"/>
    </source>
</evidence>
<dbReference type="EMBL" id="JZEY01000061">
    <property type="protein sequence ID" value="KKB08374.1"/>
    <property type="molecule type" value="Genomic_DNA"/>
</dbReference>
<dbReference type="PIRSF" id="PIRSF008546">
    <property type="entry name" value="UCP008546"/>
    <property type="match status" value="1"/>
</dbReference>
<comment type="caution">
    <text evidence="1">The sequence shown here is derived from an EMBL/GenBank/DDBJ whole genome shotgun (WGS) entry which is preliminary data.</text>
</comment>
<organism evidence="1 2">
    <name type="scientific">Devosia chinhatensis</name>
    <dbReference type="NCBI Taxonomy" id="429727"/>
    <lineage>
        <taxon>Bacteria</taxon>
        <taxon>Pseudomonadati</taxon>
        <taxon>Pseudomonadota</taxon>
        <taxon>Alphaproteobacteria</taxon>
        <taxon>Hyphomicrobiales</taxon>
        <taxon>Devosiaceae</taxon>
        <taxon>Devosia</taxon>
    </lineage>
</organism>
<accession>A0A0F5FHJ6</accession>
<protein>
    <submittedName>
        <fullName evidence="1">Calpastatin</fullName>
    </submittedName>
</protein>
<dbReference type="InterPro" id="IPR014937">
    <property type="entry name" value="DUF1810"/>
</dbReference>
<dbReference type="Pfam" id="PF08837">
    <property type="entry name" value="DUF1810"/>
    <property type="match status" value="1"/>
</dbReference>
<sequence length="144" mass="15520">MVTRFLAAQDKVYPQVLQQLRAGRKDTHWMWFIFPQLAGLGHSDMARHYALQGLAEAGAYAAHPVLGARLLETTRAVLLHAPDGMAPRALHAIFGAPDDLKFISSMTLFARAVPGEPLFARALDAFNSGAEDPRTLALLGATGG</sequence>
<name>A0A0F5FHJ6_9HYPH</name>
<dbReference type="PATRIC" id="fig|429727.3.peg.3250"/>
<dbReference type="AlphaFoldDB" id="A0A0F5FHJ6"/>
<dbReference type="Gene3D" id="1.25.40.380">
    <property type="entry name" value="Protein of unknown function DUF1810"/>
    <property type="match status" value="1"/>
</dbReference>
<dbReference type="SUPFAM" id="SSF140736">
    <property type="entry name" value="Rv1873-like"/>
    <property type="match status" value="1"/>
</dbReference>
<evidence type="ECO:0000313" key="2">
    <source>
        <dbReference type="Proteomes" id="UP000033649"/>
    </source>
</evidence>
<dbReference type="Proteomes" id="UP000033649">
    <property type="component" value="Unassembled WGS sequence"/>
</dbReference>